<feature type="transmembrane region" description="Helical" evidence="1">
    <location>
        <begin position="7"/>
        <end position="25"/>
    </location>
</feature>
<reference evidence="3" key="4">
    <citation type="submission" date="2020-10" db="EMBL/GenBank/DDBJ databases">
        <authorList>
            <person name="Bassil N.M."/>
            <person name="Lloyd J.R."/>
        </authorList>
    </citation>
    <scope>NUCLEOTIDE SEQUENCE</scope>
    <source>
        <strain evidence="3">NB2006</strain>
    </source>
</reference>
<dbReference type="EMBL" id="LQXD01000152">
    <property type="protein sequence ID" value="OIJ09508.1"/>
    <property type="molecule type" value="Genomic_DNA"/>
</dbReference>
<reference evidence="2 4" key="1">
    <citation type="submission" date="2016-10" db="EMBL/GenBank/DDBJ databases">
        <title>Draft genome sequences of four alkaliphilic bacteria belonging to the Anaerobacillus genus.</title>
        <authorList>
            <person name="Bassil N.M."/>
            <person name="Lloyd J.R."/>
        </authorList>
    </citation>
    <scope>NUCLEOTIDE SEQUENCE [LARGE SCALE GENOMIC DNA]</scope>
    <source>
        <strain evidence="2 4">NB2006</strain>
    </source>
</reference>
<evidence type="ECO:0000256" key="1">
    <source>
        <dbReference type="SAM" id="Phobius"/>
    </source>
</evidence>
<evidence type="ECO:0000313" key="3">
    <source>
        <dbReference type="EMBL" id="QOY38417.1"/>
    </source>
</evidence>
<keyword evidence="1" id="KW-0812">Transmembrane</keyword>
<dbReference type="EMBL" id="CP063356">
    <property type="protein sequence ID" value="QOY38417.1"/>
    <property type="molecule type" value="Genomic_DNA"/>
</dbReference>
<evidence type="ECO:0000313" key="4">
    <source>
        <dbReference type="Proteomes" id="UP000180175"/>
    </source>
</evidence>
<accession>A0A1S2LAI7</accession>
<gene>
    <name evidence="3" type="ORF">AWH56_013300</name>
    <name evidence="2" type="ORF">AWH56_17420</name>
</gene>
<protein>
    <submittedName>
        <fullName evidence="2">Uncharacterized protein</fullName>
    </submittedName>
</protein>
<reference evidence="3 4" key="3">
    <citation type="journal article" date="2019" name="Int. J. Syst. Evol. Microbiol.">
        <title>Anaerobacillus isosaccharinicus sp. nov., an alkaliphilic bacterium which degrades isosaccharinic acid.</title>
        <authorList>
            <person name="Bassil N.M."/>
            <person name="Lloyd J.R."/>
        </authorList>
    </citation>
    <scope>NUCLEOTIDE SEQUENCE [LARGE SCALE GENOMIC DNA]</scope>
    <source>
        <strain evidence="3 4">NB2006</strain>
    </source>
</reference>
<dbReference type="KEGG" id="aia:AWH56_013300"/>
<keyword evidence="1" id="KW-1133">Transmembrane helix</keyword>
<sequence>MSKKLSMVGYAFVIVLVGFFFYQQYIGNPNVILAYIDETDYMVQQYNDLYDGEAKAIDTSDGELTKYTEEILIPGLKEILAASTAYSEKIENNELKDVHNLHTEAISYYLQAEEAWVAGESFDEFFVKGDELYELYEAEFGRLAEKMNVELEWE</sequence>
<name>A0A1S2LAI7_9BACI</name>
<dbReference type="Proteomes" id="UP000180175">
    <property type="component" value="Chromosome"/>
</dbReference>
<organism evidence="2 4">
    <name type="scientific">Anaerobacillus isosaccharinicus</name>
    <dbReference type="NCBI Taxonomy" id="1532552"/>
    <lineage>
        <taxon>Bacteria</taxon>
        <taxon>Bacillati</taxon>
        <taxon>Bacillota</taxon>
        <taxon>Bacilli</taxon>
        <taxon>Bacillales</taxon>
        <taxon>Bacillaceae</taxon>
        <taxon>Anaerobacillus</taxon>
    </lineage>
</organism>
<proteinExistence type="predicted"/>
<reference evidence="3 4" key="2">
    <citation type="journal article" date="2017" name="Genome Announc.">
        <title>Draft Genome Sequences of Four Alkaliphilic Bacteria Belonging to the Anaerobacillus Genus.</title>
        <authorList>
            <person name="Bassil N.M."/>
            <person name="Lloyd J.R."/>
        </authorList>
    </citation>
    <scope>NUCLEOTIDE SEQUENCE [LARGE SCALE GENOMIC DNA]</scope>
    <source>
        <strain evidence="3 4">NB2006</strain>
    </source>
</reference>
<keyword evidence="4" id="KW-1185">Reference proteome</keyword>
<evidence type="ECO:0000313" key="2">
    <source>
        <dbReference type="EMBL" id="OIJ09508.1"/>
    </source>
</evidence>
<keyword evidence="1" id="KW-0472">Membrane</keyword>
<dbReference type="AlphaFoldDB" id="A0A1S2LAI7"/>
<dbReference type="OrthoDB" id="2872712at2"/>
<dbReference type="RefSeq" id="WP_071318248.1">
    <property type="nucleotide sequence ID" value="NZ_CP063356.2"/>
</dbReference>